<gene>
    <name evidence="2" type="ORF">Bpfe_014664</name>
</gene>
<dbReference type="EMBL" id="JASAOG010000065">
    <property type="protein sequence ID" value="KAK0055995.1"/>
    <property type="molecule type" value="Genomic_DNA"/>
</dbReference>
<name>A0AAD8BLY5_BIOPF</name>
<proteinExistence type="predicted"/>
<comment type="caution">
    <text evidence="2">The sequence shown here is derived from an EMBL/GenBank/DDBJ whole genome shotgun (WGS) entry which is preliminary data.</text>
</comment>
<evidence type="ECO:0000313" key="3">
    <source>
        <dbReference type="Proteomes" id="UP001233172"/>
    </source>
</evidence>
<feature type="compositionally biased region" description="Polar residues" evidence="1">
    <location>
        <begin position="48"/>
        <end position="58"/>
    </location>
</feature>
<accession>A0AAD8BLY5</accession>
<evidence type="ECO:0000313" key="2">
    <source>
        <dbReference type="EMBL" id="KAK0055995.1"/>
    </source>
</evidence>
<keyword evidence="3" id="KW-1185">Reference proteome</keyword>
<protein>
    <submittedName>
        <fullName evidence="2">Uncharacterized protein</fullName>
    </submittedName>
</protein>
<evidence type="ECO:0000256" key="1">
    <source>
        <dbReference type="SAM" id="MobiDB-lite"/>
    </source>
</evidence>
<feature type="region of interest" description="Disordered" evidence="1">
    <location>
        <begin position="1"/>
        <end position="124"/>
    </location>
</feature>
<organism evidence="2 3">
    <name type="scientific">Biomphalaria pfeifferi</name>
    <name type="common">Bloodfluke planorb</name>
    <name type="synonym">Freshwater snail</name>
    <dbReference type="NCBI Taxonomy" id="112525"/>
    <lineage>
        <taxon>Eukaryota</taxon>
        <taxon>Metazoa</taxon>
        <taxon>Spiralia</taxon>
        <taxon>Lophotrochozoa</taxon>
        <taxon>Mollusca</taxon>
        <taxon>Gastropoda</taxon>
        <taxon>Heterobranchia</taxon>
        <taxon>Euthyneura</taxon>
        <taxon>Panpulmonata</taxon>
        <taxon>Hygrophila</taxon>
        <taxon>Lymnaeoidea</taxon>
        <taxon>Planorbidae</taxon>
        <taxon>Biomphalaria</taxon>
    </lineage>
</organism>
<reference evidence="2" key="1">
    <citation type="journal article" date="2023" name="PLoS Negl. Trop. Dis.">
        <title>A genome sequence for Biomphalaria pfeifferi, the major vector snail for the human-infecting parasite Schistosoma mansoni.</title>
        <authorList>
            <person name="Bu L."/>
            <person name="Lu L."/>
            <person name="Laidemitt M.R."/>
            <person name="Zhang S.M."/>
            <person name="Mutuku M."/>
            <person name="Mkoji G."/>
            <person name="Steinauer M."/>
            <person name="Loker E.S."/>
        </authorList>
    </citation>
    <scope>NUCLEOTIDE SEQUENCE</scope>
    <source>
        <strain evidence="2">KasaAsao</strain>
    </source>
</reference>
<dbReference type="Proteomes" id="UP001233172">
    <property type="component" value="Unassembled WGS sequence"/>
</dbReference>
<sequence>MKWRRHIDQLVSTPRQENGKSTREMIPNVSERNEHFASATPTPDAVTVPSQDSLSDQATIPDPVGNNEESSQPHVEYPCSPTRMATNTTPTPTVIHPETSNPTSQDGNITRSGREVKKPHRYNK</sequence>
<feature type="compositionally biased region" description="Low complexity" evidence="1">
    <location>
        <begin position="81"/>
        <end position="97"/>
    </location>
</feature>
<dbReference type="AlphaFoldDB" id="A0AAD8BLY5"/>
<reference evidence="2" key="2">
    <citation type="submission" date="2023-04" db="EMBL/GenBank/DDBJ databases">
        <authorList>
            <person name="Bu L."/>
            <person name="Lu L."/>
            <person name="Laidemitt M.R."/>
            <person name="Zhang S.M."/>
            <person name="Mutuku M."/>
            <person name="Mkoji G."/>
            <person name="Steinauer M."/>
            <person name="Loker E.S."/>
        </authorList>
    </citation>
    <scope>NUCLEOTIDE SEQUENCE</scope>
    <source>
        <strain evidence="2">KasaAsao</strain>
        <tissue evidence="2">Whole Snail</tissue>
    </source>
</reference>
<feature type="compositionally biased region" description="Polar residues" evidence="1">
    <location>
        <begin position="98"/>
        <end position="111"/>
    </location>
</feature>